<evidence type="ECO:0000256" key="2">
    <source>
        <dbReference type="ARBA" id="ARBA00005464"/>
    </source>
</evidence>
<evidence type="ECO:0000256" key="8">
    <source>
        <dbReference type="ARBA" id="ARBA00023235"/>
    </source>
</evidence>
<evidence type="ECO:0000256" key="1">
    <source>
        <dbReference type="ARBA" id="ARBA00000971"/>
    </source>
</evidence>
<protein>
    <recommendedName>
        <fullName evidence="4 12">Trigger factor</fullName>
        <shortName evidence="12">TF</shortName>
        <ecNumber evidence="3 12">5.2.1.8</ecNumber>
    </recommendedName>
    <alternativeName>
        <fullName evidence="11 12">PPIase</fullName>
    </alternativeName>
</protein>
<dbReference type="HAMAP" id="MF_00303">
    <property type="entry name" value="Trigger_factor_Tig"/>
    <property type="match status" value="1"/>
</dbReference>
<dbReference type="Pfam" id="PF05698">
    <property type="entry name" value="Trigger_C"/>
    <property type="match status" value="1"/>
</dbReference>
<name>A0AAU7VIF1_9FIRM</name>
<dbReference type="SUPFAM" id="SSF109998">
    <property type="entry name" value="Triger factor/SurA peptide-binding domain-like"/>
    <property type="match status" value="1"/>
</dbReference>
<dbReference type="SUPFAM" id="SSF102735">
    <property type="entry name" value="Trigger factor ribosome-binding domain"/>
    <property type="match status" value="1"/>
</dbReference>
<dbReference type="PANTHER" id="PTHR30560">
    <property type="entry name" value="TRIGGER FACTOR CHAPERONE AND PEPTIDYL-PROLYL CIS/TRANS ISOMERASE"/>
    <property type="match status" value="1"/>
</dbReference>
<evidence type="ECO:0000256" key="9">
    <source>
        <dbReference type="ARBA" id="ARBA00023306"/>
    </source>
</evidence>
<dbReference type="GO" id="GO:0015031">
    <property type="term" value="P:protein transport"/>
    <property type="evidence" value="ECO:0007669"/>
    <property type="project" value="UniProtKB-UniRule"/>
</dbReference>
<feature type="domain" description="PPIase FKBP-type" evidence="16">
    <location>
        <begin position="164"/>
        <end position="246"/>
    </location>
</feature>
<evidence type="ECO:0000256" key="11">
    <source>
        <dbReference type="ARBA" id="ARBA00029986"/>
    </source>
</evidence>
<reference evidence="17" key="2">
    <citation type="submission" date="2024-06" db="EMBL/GenBank/DDBJ databases">
        <authorList>
            <person name="Petrova K.O."/>
            <person name="Toshchakov S.V."/>
            <person name="Boltjanskaja Y.V."/>
            <person name="Kevbrin V."/>
        </authorList>
    </citation>
    <scope>NUCLEOTIDE SEQUENCE</scope>
    <source>
        <strain evidence="17">Z-910T</strain>
    </source>
</reference>
<dbReference type="RefSeq" id="WP_350342596.1">
    <property type="nucleotide sequence ID" value="NZ_CP158367.1"/>
</dbReference>
<dbReference type="GO" id="GO:0043022">
    <property type="term" value="F:ribosome binding"/>
    <property type="evidence" value="ECO:0007669"/>
    <property type="project" value="TreeGrafter"/>
</dbReference>
<dbReference type="GO" id="GO:0003755">
    <property type="term" value="F:peptidyl-prolyl cis-trans isomerase activity"/>
    <property type="evidence" value="ECO:0007669"/>
    <property type="project" value="UniProtKB-UniRule"/>
</dbReference>
<dbReference type="InterPro" id="IPR005215">
    <property type="entry name" value="Trig_fac"/>
</dbReference>
<dbReference type="SUPFAM" id="SSF54534">
    <property type="entry name" value="FKBP-like"/>
    <property type="match status" value="1"/>
</dbReference>
<dbReference type="GO" id="GO:0005737">
    <property type="term" value="C:cytoplasm"/>
    <property type="evidence" value="ECO:0007669"/>
    <property type="project" value="UniProtKB-SubCell"/>
</dbReference>
<comment type="function">
    <text evidence="10 12">Involved in protein export. Acts as a chaperone by maintaining the newly synthesized protein in an open conformation. Functions as a peptidyl-prolyl cis-trans isomerase.</text>
</comment>
<dbReference type="InterPro" id="IPR046357">
    <property type="entry name" value="PPIase_dom_sf"/>
</dbReference>
<evidence type="ECO:0000313" key="17">
    <source>
        <dbReference type="EMBL" id="XBX73834.1"/>
    </source>
</evidence>
<dbReference type="InterPro" id="IPR008880">
    <property type="entry name" value="Trigger_fac_C"/>
</dbReference>
<evidence type="ECO:0000256" key="4">
    <source>
        <dbReference type="ARBA" id="ARBA00016902"/>
    </source>
</evidence>
<accession>A0AAU7VIF1</accession>
<dbReference type="Pfam" id="PF05697">
    <property type="entry name" value="Trigger_N"/>
    <property type="match status" value="1"/>
</dbReference>
<comment type="domain">
    <text evidence="12">Consists of 3 domains; the N-terminus binds the ribosome, the middle domain has PPIase activity, while the C-terminus has intrinsic chaperone activity on its own.</text>
</comment>
<dbReference type="FunFam" id="3.10.50.40:FF:000001">
    <property type="entry name" value="Trigger factor"/>
    <property type="match status" value="1"/>
</dbReference>
<gene>
    <name evidence="12 17" type="primary">tig</name>
    <name evidence="17" type="ORF">PRVXT_001838</name>
</gene>
<dbReference type="PROSITE" id="PS50059">
    <property type="entry name" value="FKBP_PPIASE"/>
    <property type="match status" value="1"/>
</dbReference>
<evidence type="ECO:0000256" key="15">
    <source>
        <dbReference type="SAM" id="Coils"/>
    </source>
</evidence>
<sequence>MKVNWEKKENNQGVLTIEVPAENVEQAIEKAYKKMRKDIEIPGFRKGRVPRKIIENRAGVEVFYEEAANFMLQEFYPKAVEESNIEPVSQPEIDVEQIEAGKPFIFTANVTVKPEVELGEYKELGITKTVKEVSEEDVETELKGMQEKNAELVVADEGAEVSEGDTAVIDFEGYIGEEAFEGGKGENHPLVIGSKSFIPGFEEQLIGKKIGEEVDVKVTFPEEYHAENLAGKEATFKVKINEIKKKKLPELNDEFAKDNNFDTLEELKKDVQQKLDEQAETQAQREFEEEVIGKVSENAKVDIPEVMVENRLEDMVKEMEQRLSAQGMNLETYLQFTGGDLETMKTELKPQAEKDVKTNLVIEEVVKNEDIEVTEEDFENEIEKLAEMYKQEVDKIKEIFSMPGQKESIEDGIKRRKAVEFLLENS</sequence>
<dbReference type="GO" id="GO:0051083">
    <property type="term" value="P:'de novo' cotranslational protein folding"/>
    <property type="evidence" value="ECO:0007669"/>
    <property type="project" value="TreeGrafter"/>
</dbReference>
<keyword evidence="8 12" id="KW-0413">Isomerase</keyword>
<dbReference type="EMBL" id="CP158367">
    <property type="protein sequence ID" value="XBX73834.1"/>
    <property type="molecule type" value="Genomic_DNA"/>
</dbReference>
<dbReference type="Gene3D" id="1.10.3120.10">
    <property type="entry name" value="Trigger factor, C-terminal domain"/>
    <property type="match status" value="1"/>
</dbReference>
<comment type="catalytic activity">
    <reaction evidence="1 12 13">
        <text>[protein]-peptidylproline (omega=180) = [protein]-peptidylproline (omega=0)</text>
        <dbReference type="Rhea" id="RHEA:16237"/>
        <dbReference type="Rhea" id="RHEA-COMP:10747"/>
        <dbReference type="Rhea" id="RHEA-COMP:10748"/>
        <dbReference type="ChEBI" id="CHEBI:83833"/>
        <dbReference type="ChEBI" id="CHEBI:83834"/>
        <dbReference type="EC" id="5.2.1.8"/>
    </reaction>
</comment>
<evidence type="ECO:0000256" key="3">
    <source>
        <dbReference type="ARBA" id="ARBA00013194"/>
    </source>
</evidence>
<dbReference type="GO" id="GO:0043335">
    <property type="term" value="P:protein unfolding"/>
    <property type="evidence" value="ECO:0007669"/>
    <property type="project" value="TreeGrafter"/>
</dbReference>
<dbReference type="InterPro" id="IPR008881">
    <property type="entry name" value="Trigger_fac_ribosome-bd_bac"/>
</dbReference>
<evidence type="ECO:0000256" key="13">
    <source>
        <dbReference type="PROSITE-ProRule" id="PRU00277"/>
    </source>
</evidence>
<dbReference type="PIRSF" id="PIRSF003095">
    <property type="entry name" value="Trigger_factor"/>
    <property type="match status" value="1"/>
</dbReference>
<keyword evidence="9 12" id="KW-0131">Cell cycle</keyword>
<dbReference type="PANTHER" id="PTHR30560:SF3">
    <property type="entry name" value="TRIGGER FACTOR-LIKE PROTEIN TIG, CHLOROPLASTIC"/>
    <property type="match status" value="1"/>
</dbReference>
<dbReference type="InterPro" id="IPR027304">
    <property type="entry name" value="Trigger_fact/SurA_dom_sf"/>
</dbReference>
<evidence type="ECO:0000256" key="7">
    <source>
        <dbReference type="ARBA" id="ARBA00023186"/>
    </source>
</evidence>
<dbReference type="Pfam" id="PF00254">
    <property type="entry name" value="FKBP_C"/>
    <property type="match status" value="1"/>
</dbReference>
<dbReference type="InterPro" id="IPR001179">
    <property type="entry name" value="PPIase_FKBP_dom"/>
</dbReference>
<feature type="coiled-coil region" evidence="15">
    <location>
        <begin position="368"/>
        <end position="395"/>
    </location>
</feature>
<proteinExistence type="inferred from homology"/>
<dbReference type="AlphaFoldDB" id="A0AAU7VIF1"/>
<evidence type="ECO:0000256" key="12">
    <source>
        <dbReference type="HAMAP-Rule" id="MF_00303"/>
    </source>
</evidence>
<organism evidence="17">
    <name type="scientific">Proteinivorax tanatarense</name>
    <dbReference type="NCBI Taxonomy" id="1260629"/>
    <lineage>
        <taxon>Bacteria</taxon>
        <taxon>Bacillati</taxon>
        <taxon>Bacillota</taxon>
        <taxon>Clostridia</taxon>
        <taxon>Eubacteriales</taxon>
        <taxon>Proteinivoracaceae</taxon>
        <taxon>Proteinivorax</taxon>
    </lineage>
</organism>
<evidence type="ECO:0000256" key="6">
    <source>
        <dbReference type="ARBA" id="ARBA00023110"/>
    </source>
</evidence>
<keyword evidence="15" id="KW-0175">Coiled coil</keyword>
<keyword evidence="12" id="KW-0963">Cytoplasm</keyword>
<dbReference type="Gene3D" id="3.30.70.1050">
    <property type="entry name" value="Trigger factor ribosome-binding domain"/>
    <property type="match status" value="1"/>
</dbReference>
<keyword evidence="6 12" id="KW-0697">Rotamase</keyword>
<dbReference type="GO" id="GO:0051301">
    <property type="term" value="P:cell division"/>
    <property type="evidence" value="ECO:0007669"/>
    <property type="project" value="UniProtKB-KW"/>
</dbReference>
<dbReference type="InterPro" id="IPR037041">
    <property type="entry name" value="Trigger_fac_C_sf"/>
</dbReference>
<dbReference type="EC" id="5.2.1.8" evidence="3 12"/>
<evidence type="ECO:0000256" key="5">
    <source>
        <dbReference type="ARBA" id="ARBA00022618"/>
    </source>
</evidence>
<evidence type="ECO:0000259" key="16">
    <source>
        <dbReference type="PROSITE" id="PS50059"/>
    </source>
</evidence>
<keyword evidence="5 12" id="KW-0132">Cell division</keyword>
<dbReference type="GO" id="GO:0044183">
    <property type="term" value="F:protein folding chaperone"/>
    <property type="evidence" value="ECO:0007669"/>
    <property type="project" value="TreeGrafter"/>
</dbReference>
<keyword evidence="7 12" id="KW-0143">Chaperone</keyword>
<dbReference type="InterPro" id="IPR036611">
    <property type="entry name" value="Trigger_fac_ribosome-bd_sf"/>
</dbReference>
<comment type="similarity">
    <text evidence="2 12 14">Belongs to the FKBP-type PPIase family. Tig subfamily.</text>
</comment>
<evidence type="ECO:0000256" key="10">
    <source>
        <dbReference type="ARBA" id="ARBA00024849"/>
    </source>
</evidence>
<evidence type="ECO:0000256" key="14">
    <source>
        <dbReference type="RuleBase" id="RU003914"/>
    </source>
</evidence>
<comment type="subcellular location">
    <subcellularLocation>
        <location evidence="12">Cytoplasm</location>
    </subcellularLocation>
    <text evidence="12">About half TF is bound to the ribosome near the polypeptide exit tunnel while the other half is free in the cytoplasm.</text>
</comment>
<dbReference type="NCBIfam" id="TIGR00115">
    <property type="entry name" value="tig"/>
    <property type="match status" value="1"/>
</dbReference>
<reference evidence="17" key="1">
    <citation type="journal article" date="2013" name="Extremophiles">
        <title>Proteinivorax tanatarense gen. nov., sp. nov., an anaerobic, haloalkaliphilic, proteolytic bacterium isolated from a decaying algal bloom, and proposal of Proteinivoraceae fam. nov.</title>
        <authorList>
            <person name="Kevbrin V."/>
            <person name="Boltyanskaya Y."/>
            <person name="Zhilina T."/>
            <person name="Kolganova T."/>
            <person name="Lavrentjeva E."/>
            <person name="Kuznetsov B."/>
        </authorList>
    </citation>
    <scope>NUCLEOTIDE SEQUENCE</scope>
    <source>
        <strain evidence="17">Z-910T</strain>
    </source>
</reference>
<dbReference type="Gene3D" id="3.10.50.40">
    <property type="match status" value="1"/>
</dbReference>